<feature type="region of interest" description="Disordered" evidence="1">
    <location>
        <begin position="70"/>
        <end position="177"/>
    </location>
</feature>
<feature type="compositionally biased region" description="Basic and acidic residues" evidence="1">
    <location>
        <begin position="517"/>
        <end position="538"/>
    </location>
</feature>
<feature type="compositionally biased region" description="Basic and acidic residues" evidence="1">
    <location>
        <begin position="106"/>
        <end position="117"/>
    </location>
</feature>
<evidence type="ECO:0000256" key="2">
    <source>
        <dbReference type="SAM" id="SignalP"/>
    </source>
</evidence>
<protein>
    <recommendedName>
        <fullName evidence="3">Tail specific protease domain-containing protein</fullName>
    </recommendedName>
</protein>
<dbReference type="AlphaFoldDB" id="A0A197K2H2"/>
<name>A0A197K2H2_9FUNG</name>
<dbReference type="EMBL" id="KV442032">
    <property type="protein sequence ID" value="OAQ30891.1"/>
    <property type="molecule type" value="Genomic_DNA"/>
</dbReference>
<feature type="signal peptide" evidence="2">
    <location>
        <begin position="1"/>
        <end position="26"/>
    </location>
</feature>
<dbReference type="GO" id="GO:0006508">
    <property type="term" value="P:proteolysis"/>
    <property type="evidence" value="ECO:0007669"/>
    <property type="project" value="InterPro"/>
</dbReference>
<feature type="compositionally biased region" description="Acidic residues" evidence="1">
    <location>
        <begin position="960"/>
        <end position="970"/>
    </location>
</feature>
<keyword evidence="5" id="KW-1185">Reference proteome</keyword>
<dbReference type="GO" id="GO:0008236">
    <property type="term" value="F:serine-type peptidase activity"/>
    <property type="evidence" value="ECO:0007669"/>
    <property type="project" value="InterPro"/>
</dbReference>
<dbReference type="Gene3D" id="3.90.226.10">
    <property type="entry name" value="2-enoyl-CoA Hydratase, Chain A, domain 1"/>
    <property type="match status" value="1"/>
</dbReference>
<feature type="region of interest" description="Disordered" evidence="1">
    <location>
        <begin position="812"/>
        <end position="835"/>
    </location>
</feature>
<reference evidence="4 5" key="1">
    <citation type="submission" date="2016-05" db="EMBL/GenBank/DDBJ databases">
        <title>Genome sequencing reveals origins of a unique bacterial endosymbiosis in the earliest lineages of terrestrial Fungi.</title>
        <authorList>
            <consortium name="DOE Joint Genome Institute"/>
            <person name="Uehling J."/>
            <person name="Gryganskyi A."/>
            <person name="Hameed K."/>
            <person name="Tschaplinski T."/>
            <person name="Misztal P."/>
            <person name="Wu S."/>
            <person name="Desiro A."/>
            <person name="Vande Pol N."/>
            <person name="Du Z.-Y."/>
            <person name="Zienkiewicz A."/>
            <person name="Zienkiewicz K."/>
            <person name="Morin E."/>
            <person name="Tisserant E."/>
            <person name="Splivallo R."/>
            <person name="Hainaut M."/>
            <person name="Henrissat B."/>
            <person name="Ohm R."/>
            <person name="Kuo A."/>
            <person name="Yan J."/>
            <person name="Lipzen A."/>
            <person name="Nolan M."/>
            <person name="Labutti K."/>
            <person name="Barry K."/>
            <person name="Goldstein A."/>
            <person name="Labbe J."/>
            <person name="Schadt C."/>
            <person name="Tuskan G."/>
            <person name="Grigoriev I."/>
            <person name="Martin F."/>
            <person name="Vilgalys R."/>
            <person name="Bonito G."/>
        </authorList>
    </citation>
    <scope>NUCLEOTIDE SEQUENCE [LARGE SCALE GENOMIC DNA]</scope>
    <source>
        <strain evidence="4 5">AG-77</strain>
    </source>
</reference>
<evidence type="ECO:0000313" key="4">
    <source>
        <dbReference type="EMBL" id="OAQ30891.1"/>
    </source>
</evidence>
<feature type="chain" id="PRO_5008276503" description="Tail specific protease domain-containing protein" evidence="2">
    <location>
        <begin position="27"/>
        <end position="1075"/>
    </location>
</feature>
<evidence type="ECO:0000259" key="3">
    <source>
        <dbReference type="Pfam" id="PF03572"/>
    </source>
</evidence>
<evidence type="ECO:0000313" key="5">
    <source>
        <dbReference type="Proteomes" id="UP000078512"/>
    </source>
</evidence>
<sequence>MRWSTISGPLLCLSNALALLHVVANAQDVGSQSNSKSRSGAEPATGAEAAAVALGLVDFSPDLIMDPLGHAPVYSSPDNKPARQNTQSDGDANNSMKIIDSTINKKNNDVNSSDKEAPSQSATSDFRGSSLVNDRIAKTQQWLNSTNPPRNQTRKPPNSDGGGGGTAPRHDVNQDPCARVRGSLGGGAISYDLIKACLDSDFGFPVEVRQDTVDTVKSLISNFYVFEDLAAQPPRDESVQHLSFQPVELIKEIDAWFEQSKVPATGTNDKQAVGDDDDELEADKKGLGEEQQQDGPEDDDDDDDITEILGAQRAWGRVNTMMTDREFHDGISRILLKARDGHLSYDADCFRAFRFQHGFFMSHVVRDGKPVIKVHSVAPYFAYQNGVQEDILNCDVLAIDGRDAVDYIQDWADRYISMSKDENVRFNAALAAPQYRSGTVDFFLPGKFSERFTLPTEKSLSFSFRCPSKRNFRLDVKWVGFYTHEQSKPFTNAESYFTSNCIKDAADLYGAEDDDEGQSRDRSKIEKEKQEDAEKKDISELKSSLRELLIQSSTLVPSPSDFKIAGPLPDFPPHEFHPPVKDGSATPTLPLVSSEEDLSKHVDEIVSKLDMISSERLPVVKFYDDYGGRVSEMSRAMGALPFKELYQGKHGISALMLDDGKTGVITVRTESSTIRGEAYSRVHPAWAGSLLQAINVLRPKAENLILDLSHNTGGYVCLGVTMVQIFFPERPRLVTNIRLSPLSTQMMTAGAMGMDHFISSYGESPVAALRGGYFLKPTTHPHRNLTFSDYLSDRCAIADKYTLAYNPVEESRRKRASSSYGTTAEGSDDDTPYRPWDPENLAILTDGYCGSSCALISNMMHTKFGVPTVVVGGRTTAQQGGPMSFSTFPGLQVVDDALLFSEMHDVRSGMMSTEEVHKLEDGGRRRKFQAAFAAMNKVRSQEDDDEDEVDGERAGRQSEEDTTTTDEDGDYDTFYPLTFAQKARLRLTWRQIYNTGPELVIFKLKTDGVNDLYEPAWKAREQWHEYSFIPADHRIDYTDHNVHSIGAIWEDARDALWGKSSSRDSSDVTGLPETV</sequence>
<gene>
    <name evidence="4" type="ORF">K457DRAFT_17736</name>
</gene>
<feature type="region of interest" description="Disordered" evidence="1">
    <location>
        <begin position="511"/>
        <end position="538"/>
    </location>
</feature>
<feature type="region of interest" description="Disordered" evidence="1">
    <location>
        <begin position="936"/>
        <end position="970"/>
    </location>
</feature>
<dbReference type="Pfam" id="PF03572">
    <property type="entry name" value="Peptidase_S41"/>
    <property type="match status" value="1"/>
</dbReference>
<dbReference type="PANTHER" id="PTHR37049">
    <property type="entry name" value="PEPTIDASE S41 FAMILY PROTEIN"/>
    <property type="match status" value="1"/>
</dbReference>
<dbReference type="InterPro" id="IPR029045">
    <property type="entry name" value="ClpP/crotonase-like_dom_sf"/>
</dbReference>
<dbReference type="InterPro" id="IPR052766">
    <property type="entry name" value="S41A_metabolite_peptidase"/>
</dbReference>
<accession>A0A197K2H2</accession>
<proteinExistence type="predicted"/>
<evidence type="ECO:0000256" key="1">
    <source>
        <dbReference type="SAM" id="MobiDB-lite"/>
    </source>
</evidence>
<keyword evidence="2" id="KW-0732">Signal</keyword>
<organism evidence="4 5">
    <name type="scientific">Linnemannia elongata AG-77</name>
    <dbReference type="NCBI Taxonomy" id="1314771"/>
    <lineage>
        <taxon>Eukaryota</taxon>
        <taxon>Fungi</taxon>
        <taxon>Fungi incertae sedis</taxon>
        <taxon>Mucoromycota</taxon>
        <taxon>Mortierellomycotina</taxon>
        <taxon>Mortierellomycetes</taxon>
        <taxon>Mortierellales</taxon>
        <taxon>Mortierellaceae</taxon>
        <taxon>Linnemannia</taxon>
    </lineage>
</organism>
<feature type="compositionally biased region" description="Polar residues" evidence="1">
    <location>
        <begin position="118"/>
        <end position="156"/>
    </location>
</feature>
<dbReference type="PANTHER" id="PTHR37049:SF4">
    <property type="entry name" value="RHODANESE DOMAIN-CONTAINING PROTEIN"/>
    <property type="match status" value="1"/>
</dbReference>
<dbReference type="OrthoDB" id="2437318at2759"/>
<feature type="compositionally biased region" description="Polar residues" evidence="1">
    <location>
        <begin position="76"/>
        <end position="96"/>
    </location>
</feature>
<feature type="domain" description="Tail specific protease" evidence="3">
    <location>
        <begin position="685"/>
        <end position="879"/>
    </location>
</feature>
<dbReference type="InterPro" id="IPR005151">
    <property type="entry name" value="Tail-specific_protease"/>
</dbReference>
<dbReference type="Proteomes" id="UP000078512">
    <property type="component" value="Unassembled WGS sequence"/>
</dbReference>
<dbReference type="SUPFAM" id="SSF52096">
    <property type="entry name" value="ClpP/crotonase"/>
    <property type="match status" value="1"/>
</dbReference>